<sequence>MMNDEIDVFHKQRDVVPLDVNEDARSSDEDDEHPVFDLKNEDEDNDKDDEDNDEDRGFVAKILLQTRYLQSKTVDVEDDDDSEEEKHEHIVWGKNPGTYYNDDTTNLEGDLMDEMPLI</sequence>
<evidence type="ECO:0000256" key="1">
    <source>
        <dbReference type="SAM" id="MobiDB-lite"/>
    </source>
</evidence>
<gene>
    <name evidence="2" type="ORF">LIER_20357</name>
</gene>
<proteinExistence type="predicted"/>
<name>A0AAV3QQB2_LITER</name>
<reference evidence="2 3" key="1">
    <citation type="submission" date="2024-01" db="EMBL/GenBank/DDBJ databases">
        <title>The complete chloroplast genome sequence of Lithospermum erythrorhizon: insights into the phylogenetic relationship among Boraginaceae species and the maternal lineages of purple gromwells.</title>
        <authorList>
            <person name="Okada T."/>
            <person name="Watanabe K."/>
        </authorList>
    </citation>
    <scope>NUCLEOTIDE SEQUENCE [LARGE SCALE GENOMIC DNA]</scope>
</reference>
<accession>A0AAV3QQB2</accession>
<organism evidence="2 3">
    <name type="scientific">Lithospermum erythrorhizon</name>
    <name type="common">Purple gromwell</name>
    <name type="synonym">Lithospermum officinale var. erythrorhizon</name>
    <dbReference type="NCBI Taxonomy" id="34254"/>
    <lineage>
        <taxon>Eukaryota</taxon>
        <taxon>Viridiplantae</taxon>
        <taxon>Streptophyta</taxon>
        <taxon>Embryophyta</taxon>
        <taxon>Tracheophyta</taxon>
        <taxon>Spermatophyta</taxon>
        <taxon>Magnoliopsida</taxon>
        <taxon>eudicotyledons</taxon>
        <taxon>Gunneridae</taxon>
        <taxon>Pentapetalae</taxon>
        <taxon>asterids</taxon>
        <taxon>lamiids</taxon>
        <taxon>Boraginales</taxon>
        <taxon>Boraginaceae</taxon>
        <taxon>Boraginoideae</taxon>
        <taxon>Lithospermeae</taxon>
        <taxon>Lithospermum</taxon>
    </lineage>
</organism>
<keyword evidence="3" id="KW-1185">Reference proteome</keyword>
<feature type="compositionally biased region" description="Basic and acidic residues" evidence="1">
    <location>
        <begin position="7"/>
        <end position="39"/>
    </location>
</feature>
<dbReference type="EMBL" id="BAABME010005162">
    <property type="protein sequence ID" value="GAA0164808.1"/>
    <property type="molecule type" value="Genomic_DNA"/>
</dbReference>
<dbReference type="Proteomes" id="UP001454036">
    <property type="component" value="Unassembled WGS sequence"/>
</dbReference>
<evidence type="ECO:0000313" key="2">
    <source>
        <dbReference type="EMBL" id="GAA0164808.1"/>
    </source>
</evidence>
<feature type="compositionally biased region" description="Acidic residues" evidence="1">
    <location>
        <begin position="40"/>
        <end position="54"/>
    </location>
</feature>
<protein>
    <submittedName>
        <fullName evidence="2">Uncharacterized protein</fullName>
    </submittedName>
</protein>
<feature type="region of interest" description="Disordered" evidence="1">
    <location>
        <begin position="1"/>
        <end position="55"/>
    </location>
</feature>
<evidence type="ECO:0000313" key="3">
    <source>
        <dbReference type="Proteomes" id="UP001454036"/>
    </source>
</evidence>
<comment type="caution">
    <text evidence="2">The sequence shown here is derived from an EMBL/GenBank/DDBJ whole genome shotgun (WGS) entry which is preliminary data.</text>
</comment>
<dbReference type="AlphaFoldDB" id="A0AAV3QQB2"/>